<dbReference type="PANTHER" id="PTHR14187">
    <property type="entry name" value="ALPHA KINASE/ELONGATION FACTOR 2 KINASE"/>
    <property type="match status" value="1"/>
</dbReference>
<dbReference type="OrthoDB" id="2963168at2759"/>
<evidence type="ECO:0000313" key="3">
    <source>
        <dbReference type="EMBL" id="KAF2011913.1"/>
    </source>
</evidence>
<dbReference type="GO" id="GO:0005524">
    <property type="term" value="F:ATP binding"/>
    <property type="evidence" value="ECO:0007669"/>
    <property type="project" value="UniProtKB-KW"/>
</dbReference>
<dbReference type="SUPFAM" id="SSF53067">
    <property type="entry name" value="Actin-like ATPase domain"/>
    <property type="match status" value="2"/>
</dbReference>
<evidence type="ECO:0000256" key="2">
    <source>
        <dbReference type="ARBA" id="ARBA00022840"/>
    </source>
</evidence>
<evidence type="ECO:0000256" key="1">
    <source>
        <dbReference type="ARBA" id="ARBA00022741"/>
    </source>
</evidence>
<name>A0A6A5XG57_9PLEO</name>
<dbReference type="InterPro" id="IPR043129">
    <property type="entry name" value="ATPase_NBD"/>
</dbReference>
<dbReference type="GO" id="GO:0140662">
    <property type="term" value="F:ATP-dependent protein folding chaperone"/>
    <property type="evidence" value="ECO:0007669"/>
    <property type="project" value="InterPro"/>
</dbReference>
<dbReference type="CDD" id="cd10170">
    <property type="entry name" value="ASKHA_NBD_HSP70"/>
    <property type="match status" value="1"/>
</dbReference>
<dbReference type="AlphaFoldDB" id="A0A6A5XG57"/>
<evidence type="ECO:0000313" key="4">
    <source>
        <dbReference type="Proteomes" id="UP000799778"/>
    </source>
</evidence>
<accession>A0A6A5XG57</accession>
<dbReference type="EMBL" id="ML978073">
    <property type="protein sequence ID" value="KAF2011913.1"/>
    <property type="molecule type" value="Genomic_DNA"/>
</dbReference>
<dbReference type="RefSeq" id="XP_033380252.1">
    <property type="nucleotide sequence ID" value="XM_033528812.1"/>
</dbReference>
<keyword evidence="1" id="KW-0547">Nucleotide-binding</keyword>
<keyword evidence="2" id="KW-0067">ATP-binding</keyword>
<dbReference type="GeneID" id="54286209"/>
<gene>
    <name evidence="3" type="ORF">BU24DRAFT_425744</name>
</gene>
<reference evidence="3" key="1">
    <citation type="journal article" date="2020" name="Stud. Mycol.">
        <title>101 Dothideomycetes genomes: a test case for predicting lifestyles and emergence of pathogens.</title>
        <authorList>
            <person name="Haridas S."/>
            <person name="Albert R."/>
            <person name="Binder M."/>
            <person name="Bloem J."/>
            <person name="Labutti K."/>
            <person name="Salamov A."/>
            <person name="Andreopoulos B."/>
            <person name="Baker S."/>
            <person name="Barry K."/>
            <person name="Bills G."/>
            <person name="Bluhm B."/>
            <person name="Cannon C."/>
            <person name="Castanera R."/>
            <person name="Culley D."/>
            <person name="Daum C."/>
            <person name="Ezra D."/>
            <person name="Gonzalez J."/>
            <person name="Henrissat B."/>
            <person name="Kuo A."/>
            <person name="Liang C."/>
            <person name="Lipzen A."/>
            <person name="Lutzoni F."/>
            <person name="Magnuson J."/>
            <person name="Mondo S."/>
            <person name="Nolan M."/>
            <person name="Ohm R."/>
            <person name="Pangilinan J."/>
            <person name="Park H.-J."/>
            <person name="Ramirez L."/>
            <person name="Alfaro M."/>
            <person name="Sun H."/>
            <person name="Tritt A."/>
            <person name="Yoshinaga Y."/>
            <person name="Zwiers L.-H."/>
            <person name="Turgeon B."/>
            <person name="Goodwin S."/>
            <person name="Spatafora J."/>
            <person name="Crous P."/>
            <person name="Grigoriev I."/>
        </authorList>
    </citation>
    <scope>NUCLEOTIDE SEQUENCE</scope>
    <source>
        <strain evidence="3">CBS 175.79</strain>
    </source>
</reference>
<dbReference type="InterPro" id="IPR013126">
    <property type="entry name" value="Hsp_70_fam"/>
</dbReference>
<dbReference type="PANTHER" id="PTHR14187:SF82">
    <property type="entry name" value="FAMILY CHAPERONE, PUTATIVE (AFU_ORTHOLOGUE AFUA_7G08575)-RELATED"/>
    <property type="match status" value="1"/>
</dbReference>
<organism evidence="3 4">
    <name type="scientific">Aaosphaeria arxii CBS 175.79</name>
    <dbReference type="NCBI Taxonomy" id="1450172"/>
    <lineage>
        <taxon>Eukaryota</taxon>
        <taxon>Fungi</taxon>
        <taxon>Dikarya</taxon>
        <taxon>Ascomycota</taxon>
        <taxon>Pezizomycotina</taxon>
        <taxon>Dothideomycetes</taxon>
        <taxon>Pleosporomycetidae</taxon>
        <taxon>Pleosporales</taxon>
        <taxon>Pleosporales incertae sedis</taxon>
        <taxon>Aaosphaeria</taxon>
    </lineage>
</organism>
<dbReference type="Pfam" id="PF00012">
    <property type="entry name" value="HSP70"/>
    <property type="match status" value="1"/>
</dbReference>
<proteinExistence type="predicted"/>
<dbReference type="Proteomes" id="UP000799778">
    <property type="component" value="Unassembled WGS sequence"/>
</dbReference>
<protein>
    <submittedName>
        <fullName evidence="3">Actin-like ATPase domain-containing protein</fullName>
    </submittedName>
</protein>
<keyword evidence="4" id="KW-1185">Reference proteome</keyword>
<sequence length="548" mass="61714">MSSRRIIVSIDFGTTFSGLAWAETNRADHQYVIDKWPSNTSSTTSPKVPTELRKVNEGFQWGFEIPRKAKRNKYFKLKLDDPISTTTDTRPPEELTQLYLSYLYKHMVSVLEERLSSSVVRDTPLDFILTVPAIWSQAAKQKTETAAVRAGFKGARKIHLVSEPEAAAIYTLHSLGAPTLRVGATFVVCDAGGGTVDLISYKVQQLSPKLKVKEATEGTGGKCGSSMLNNRFRRFLKQKLGEDYWTADRLVEGLNTFEDYKKTFTPNGEPLSLRVELPNDPARDIRRNRFRIKQRDMQQEIFEPIIKDVINLVQEQISMAGSDVAAVLLVGGFGQSEYLKDRIQTSVGSAIRVLQPSNGWTAVVQGAAMIGLTRASANLAQVNISERVARKHYGTELVTSFEAGVDEECKKFWYEKWNCWAVKKMHWFIEKGVPYPEDRPSTISCNIDFPVRSGADAATTISVYVNSADRSAPRYMNANTTKVATLNVDVGRVGFGRKLFSSKKKRMADGHWYYQFKAFIEAAYESADIRYTLKLKDKTHDVIRVDYD</sequence>
<dbReference type="Gene3D" id="3.30.420.40">
    <property type="match status" value="2"/>
</dbReference>